<dbReference type="Proteomes" id="UP000808038">
    <property type="component" value="Unassembled WGS sequence"/>
</dbReference>
<reference evidence="2 5" key="3">
    <citation type="journal article" date="2021" name="Int. J. Food Microbiol.">
        <title>Safety demonstration of a microbial species for use in the food chain: Weissella confusa.</title>
        <authorList>
            <person name="Bourdichon F."/>
            <person name="Patrone V."/>
            <person name="Fontana A."/>
            <person name="Milani G."/>
            <person name="Morelli L."/>
        </authorList>
    </citation>
    <scope>NUCLEOTIDE SEQUENCE [LARGE SCALE GENOMIC DNA]</scope>
    <source>
        <strain evidence="2">CCUG 30943</strain>
        <strain evidence="3 5">CCUG 43002</strain>
    </source>
</reference>
<dbReference type="GeneID" id="57979356"/>
<dbReference type="Proteomes" id="UP000650485">
    <property type="component" value="Unassembled WGS sequence"/>
</dbReference>
<sequence length="70" mass="7653">MIAAWNGVFVLGILMAIAWLILVTLATAIDFIWDLRGVHVLRGLGRVARYALARLSGANASQAHRIVLQK</sequence>
<dbReference type="RefSeq" id="WP_003610220.1">
    <property type="nucleotide sequence ID" value="NZ_ALXH01000098.1"/>
</dbReference>
<proteinExistence type="predicted"/>
<comment type="caution">
    <text evidence="1">The sequence shown here is derived from an EMBL/GenBank/DDBJ whole genome shotgun (WGS) entry which is preliminary data.</text>
</comment>
<protein>
    <submittedName>
        <fullName evidence="1">Uncharacterized protein</fullName>
    </submittedName>
</protein>
<organism evidence="1 4">
    <name type="scientific">Weissella confusa</name>
    <name type="common">Lactobacillus confusus</name>
    <dbReference type="NCBI Taxonomy" id="1583"/>
    <lineage>
        <taxon>Bacteria</taxon>
        <taxon>Bacillati</taxon>
        <taxon>Bacillota</taxon>
        <taxon>Bacilli</taxon>
        <taxon>Lactobacillales</taxon>
        <taxon>Lactobacillaceae</taxon>
        <taxon>Weissella</taxon>
    </lineage>
</organism>
<reference evidence="1" key="2">
    <citation type="submission" date="2020-08" db="EMBL/GenBank/DDBJ databases">
        <title>Complete genome sequence of Weissella confusa strain FS54 provides insights into metabolic potential.</title>
        <authorList>
            <person name="Fhoula I."/>
            <person name="Najjari A."/>
            <person name="Lekired A."/>
            <person name="Bessrour-Aouam N."/>
            <person name="Jaballah S."/>
            <person name="Klibi N."/>
            <person name="Ouzari H.-I."/>
        </authorList>
    </citation>
    <scope>NUCLEOTIDE SEQUENCE</scope>
    <source>
        <strain evidence="1">FS54</strain>
    </source>
</reference>
<accession>A0A0R2F2W5</accession>
<dbReference type="EMBL" id="JACSZT010000005">
    <property type="protein sequence ID" value="MBC6498597.1"/>
    <property type="molecule type" value="Genomic_DNA"/>
</dbReference>
<evidence type="ECO:0000313" key="5">
    <source>
        <dbReference type="Proteomes" id="UP000728106"/>
    </source>
</evidence>
<name>A0A0R2F2W5_WEICO</name>
<reference evidence="2" key="1">
    <citation type="submission" date="2020-02" db="EMBL/GenBank/DDBJ databases">
        <authorList>
            <person name="Fontana A."/>
            <person name="Patrone V."/>
            <person name="Morelli L."/>
        </authorList>
    </citation>
    <scope>NUCLEOTIDE SEQUENCE</scope>
    <source>
        <strain evidence="2">CCUG 30943</strain>
        <strain evidence="3">CCUG 43002</strain>
    </source>
</reference>
<evidence type="ECO:0000313" key="3">
    <source>
        <dbReference type="EMBL" id="MBJ7638849.1"/>
    </source>
</evidence>
<keyword evidence="5" id="KW-1185">Reference proteome</keyword>
<evidence type="ECO:0000313" key="4">
    <source>
        <dbReference type="Proteomes" id="UP000650485"/>
    </source>
</evidence>
<dbReference type="EMBL" id="JAAOCP010000005">
    <property type="protein sequence ID" value="MBJ7638849.1"/>
    <property type="molecule type" value="Genomic_DNA"/>
</dbReference>
<gene>
    <name evidence="1" type="ORF">H7R52_07865</name>
    <name evidence="3" type="ORF">HAU20_05515</name>
    <name evidence="2" type="ORF">HAU43_08270</name>
</gene>
<dbReference type="EMBL" id="JAAOCX010000010">
    <property type="protein sequence ID" value="MBJ7633079.1"/>
    <property type="molecule type" value="Genomic_DNA"/>
</dbReference>
<evidence type="ECO:0000313" key="2">
    <source>
        <dbReference type="EMBL" id="MBJ7633079.1"/>
    </source>
</evidence>
<dbReference type="Proteomes" id="UP000728106">
    <property type="component" value="Unassembled WGS sequence"/>
</dbReference>
<dbReference type="OrthoDB" id="2149101at2"/>
<evidence type="ECO:0000313" key="1">
    <source>
        <dbReference type="EMBL" id="MBC6498597.1"/>
    </source>
</evidence>
<dbReference type="AlphaFoldDB" id="A0A0R2F2W5"/>